<proteinExistence type="predicted"/>
<protein>
    <submittedName>
        <fullName evidence="1">Uncharacterized protein</fullName>
    </submittedName>
</protein>
<sequence>MNREVDVKINQLMKEKNYLEAKLDLIIRELRLTVLKNSITNVNAHHTINGR</sequence>
<dbReference type="EMBL" id="LR798352">
    <property type="protein sequence ID" value="CAB5225968.1"/>
    <property type="molecule type" value="Genomic_DNA"/>
</dbReference>
<gene>
    <name evidence="1" type="ORF">UFOVP753_24</name>
</gene>
<evidence type="ECO:0000313" key="1">
    <source>
        <dbReference type="EMBL" id="CAB5225968.1"/>
    </source>
</evidence>
<reference evidence="1" key="1">
    <citation type="submission" date="2020-05" db="EMBL/GenBank/DDBJ databases">
        <authorList>
            <person name="Chiriac C."/>
            <person name="Salcher M."/>
            <person name="Ghai R."/>
            <person name="Kavagutti S V."/>
        </authorList>
    </citation>
    <scope>NUCLEOTIDE SEQUENCE</scope>
</reference>
<accession>A0A6J7X5U8</accession>
<name>A0A6J7X5U8_9CAUD</name>
<organism evidence="1">
    <name type="scientific">uncultured Caudovirales phage</name>
    <dbReference type="NCBI Taxonomy" id="2100421"/>
    <lineage>
        <taxon>Viruses</taxon>
        <taxon>Duplodnaviria</taxon>
        <taxon>Heunggongvirae</taxon>
        <taxon>Uroviricota</taxon>
        <taxon>Caudoviricetes</taxon>
        <taxon>Peduoviridae</taxon>
        <taxon>Maltschvirus</taxon>
        <taxon>Maltschvirus maltsch</taxon>
    </lineage>
</organism>